<dbReference type="AlphaFoldDB" id="Q7U9A2"/>
<dbReference type="KEGG" id="syw:SYNW0356"/>
<name>Q7U9A2_PARMW</name>
<evidence type="ECO:0000313" key="3">
    <source>
        <dbReference type="EMBL" id="CAE06871.1"/>
    </source>
</evidence>
<dbReference type="eggNOG" id="COG5545">
    <property type="taxonomic scope" value="Bacteria"/>
</dbReference>
<accession>Q7U9A2</accession>
<dbReference type="Proteomes" id="UP000001422">
    <property type="component" value="Chromosome"/>
</dbReference>
<dbReference type="InterPro" id="IPR007936">
    <property type="entry name" value="VapE-like_dom"/>
</dbReference>
<proteinExistence type="predicted"/>
<organism evidence="3 4">
    <name type="scientific">Parasynechococcus marenigrum (strain WH8102)</name>
    <dbReference type="NCBI Taxonomy" id="84588"/>
    <lineage>
        <taxon>Bacteria</taxon>
        <taxon>Bacillati</taxon>
        <taxon>Cyanobacteriota</taxon>
        <taxon>Cyanophyceae</taxon>
        <taxon>Synechococcales</taxon>
        <taxon>Prochlorococcaceae</taxon>
        <taxon>Parasynechococcus</taxon>
        <taxon>Parasynechococcus marenigrum</taxon>
    </lineage>
</organism>
<dbReference type="InterPro" id="IPR015330">
    <property type="entry name" value="DNA_primase/pol_bifunc_N"/>
</dbReference>
<keyword evidence="4" id="KW-1185">Reference proteome</keyword>
<dbReference type="EMBL" id="BX569690">
    <property type="protein sequence ID" value="CAE06871.1"/>
    <property type="molecule type" value="Genomic_DNA"/>
</dbReference>
<evidence type="ECO:0000259" key="2">
    <source>
        <dbReference type="Pfam" id="PF09250"/>
    </source>
</evidence>
<dbReference type="Pfam" id="PF09250">
    <property type="entry name" value="Prim-Pol"/>
    <property type="match status" value="1"/>
</dbReference>
<dbReference type="RefSeq" id="WP_011127230.1">
    <property type="nucleotide sequence ID" value="NC_005070.1"/>
</dbReference>
<evidence type="ECO:0000259" key="1">
    <source>
        <dbReference type="Pfam" id="PF05272"/>
    </source>
</evidence>
<feature type="domain" description="Virulence-associated protein E-like" evidence="1">
    <location>
        <begin position="382"/>
        <end position="573"/>
    </location>
</feature>
<sequence length="656" mass="74335">MKPVSNWRQKLLPQLTGLPLIPCGAGEKFKAPIDPSTGFGAKGWQHMSFTPDEIAAMGPKVLCVGTRLGPDAGGIVCFDIDGLSAISELIRMGIEHQPVTWMVGRNTDSNRYKLFFRVPKERWEHLPGKCEVKADGNEKVEIFWSTGQCIVAGEHRQSGGEYVWTQRNPERIAPIPDDWWALWQKAMAKTENRRSHKQVGDWHDAIPCPICGRTEPDCRQSADGKVILCHYGKRWSPPVMAKGETVVKGGVTWAYCGDRETAVGNAAVFRIHVEQQDLRQKKVQAGDALKLMAEQLGDVPRLNLRSRGIHINGAEATATQTENLYLRLSMPPSPNRWSQKIARDAFIELAHEHQFDPVDVYLSNLSADPLPDEDWNHLGRFLFNVDDPIADAFMPRYLTSAVARVKVPGCQQRQTPCILGGQGIGKTEAGRSLFGHEFYGDGLSSALDIDDVTRLQFVWGMELGELNGITRRTQQEKLKAFLSRRVDLVRRKYAPGTEPIHRRSVFFATTNKSPLTDNTGSTRFVMIPVGDEKLPVQRIAEARDAIWTKALREFQNGLQTWSTDEEMDRILTRNSDYDLVDPWSDLIGDWLKRQGTAAYVQRQQIYDFLEIGPERQNNFNAQRIRELMTHHGWLYDQRRIGTGKWVRAFWNPSRPD</sequence>
<reference evidence="3 4" key="1">
    <citation type="journal article" date="2003" name="Nature">
        <title>The genome of a motile marine Synechococcus.</title>
        <authorList>
            <person name="Palenik B."/>
            <person name="Brahamsha B."/>
            <person name="Larimer F."/>
            <person name="Land M."/>
            <person name="Hauser L."/>
            <person name="Chain P."/>
            <person name="Lamerdin J."/>
            <person name="Regala W."/>
            <person name="Allen E.A."/>
            <person name="McCarren J."/>
            <person name="Paulsen I."/>
            <person name="Dufresne A."/>
            <person name="Partensky F."/>
            <person name="Webb E."/>
            <person name="Waterbury J."/>
        </authorList>
    </citation>
    <scope>NUCLEOTIDE SEQUENCE [LARGE SCALE GENOMIC DNA]</scope>
    <source>
        <strain evidence="3 4">WH8102</strain>
    </source>
</reference>
<dbReference type="HOGENOM" id="CLU_417917_0_0_3"/>
<feature type="domain" description="DNA primase/polymerase bifunctional N-terminal" evidence="2">
    <location>
        <begin position="17"/>
        <end position="177"/>
    </location>
</feature>
<dbReference type="Pfam" id="PF05272">
    <property type="entry name" value="VapE-like_dom"/>
    <property type="match status" value="1"/>
</dbReference>
<dbReference type="PANTHER" id="PTHR34985:SF1">
    <property type="entry name" value="SLR0554 PROTEIN"/>
    <property type="match status" value="1"/>
</dbReference>
<dbReference type="PANTHER" id="PTHR34985">
    <property type="entry name" value="SLR0554 PROTEIN"/>
    <property type="match status" value="1"/>
</dbReference>
<protein>
    <submittedName>
        <fullName evidence="3">Uncharacterized protein</fullName>
    </submittedName>
</protein>
<dbReference type="CDD" id="cd04859">
    <property type="entry name" value="Prim_Pol"/>
    <property type="match status" value="1"/>
</dbReference>
<gene>
    <name evidence="3" type="ordered locus">SYNW0356</name>
</gene>
<dbReference type="STRING" id="84588.SYNW0356"/>
<evidence type="ECO:0000313" key="4">
    <source>
        <dbReference type="Proteomes" id="UP000001422"/>
    </source>
</evidence>